<dbReference type="PANTHER" id="PTHR43741:SF4">
    <property type="entry name" value="FMN-DEPENDENT NADH:QUINONE OXIDOREDUCTASE"/>
    <property type="match status" value="1"/>
</dbReference>
<dbReference type="AlphaFoldDB" id="A0A0K1W1J0"/>
<proteinExistence type="inferred from homology"/>
<dbReference type="Pfam" id="PF02525">
    <property type="entry name" value="Flavodoxin_2"/>
    <property type="match status" value="1"/>
</dbReference>
<dbReference type="NCBIfam" id="NF002370">
    <property type="entry name" value="PRK01355.1"/>
    <property type="match status" value="1"/>
</dbReference>
<dbReference type="PATRIC" id="fig|216942.3.peg.388"/>
<dbReference type="GO" id="GO:0016652">
    <property type="term" value="F:oxidoreductase activity, acting on NAD(P)H as acceptor"/>
    <property type="evidence" value="ECO:0007669"/>
    <property type="project" value="UniProtKB-UniRule"/>
</dbReference>
<comment type="catalytic activity">
    <reaction evidence="5">
        <text>N,N-dimethyl-1,4-phenylenediamine + anthranilate + 2 NAD(+) = 2-(4-dimethylaminophenyl)diazenylbenzoate + 2 NADH + 2 H(+)</text>
        <dbReference type="Rhea" id="RHEA:55872"/>
        <dbReference type="ChEBI" id="CHEBI:15378"/>
        <dbReference type="ChEBI" id="CHEBI:15783"/>
        <dbReference type="ChEBI" id="CHEBI:16567"/>
        <dbReference type="ChEBI" id="CHEBI:57540"/>
        <dbReference type="ChEBI" id="CHEBI:57945"/>
        <dbReference type="ChEBI" id="CHEBI:71579"/>
        <dbReference type="EC" id="1.7.1.17"/>
    </reaction>
    <physiologicalReaction direction="right-to-left" evidence="5">
        <dbReference type="Rhea" id="RHEA:55874"/>
    </physiologicalReaction>
</comment>
<dbReference type="HAMAP" id="MF_01216">
    <property type="entry name" value="Azoreductase_type1"/>
    <property type="match status" value="1"/>
</dbReference>
<dbReference type="InterPro" id="IPR050104">
    <property type="entry name" value="FMN-dep_NADH:Q_OxRdtase_AzoR1"/>
</dbReference>
<dbReference type="KEGG" id="sll:SLITO_v1c03850"/>
<evidence type="ECO:0000256" key="6">
    <source>
        <dbReference type="HAMAP-Rule" id="MF_01216"/>
    </source>
</evidence>
<keyword evidence="2 6" id="KW-0288">FMN</keyword>
<gene>
    <name evidence="8" type="primary">acpD</name>
    <name evidence="6" type="synonym">azoR</name>
    <name evidence="8" type="ORF">SLITO_v1c03850</name>
</gene>
<dbReference type="SUPFAM" id="SSF52218">
    <property type="entry name" value="Flavoproteins"/>
    <property type="match status" value="1"/>
</dbReference>
<reference evidence="8 9" key="1">
    <citation type="journal article" date="2015" name="Genome Announc.">
        <title>Complete Genome Sequence of Spiroplasma litorale TN-1T (DSM 21781), a Bacterium Isolated from a Green-Eyed Horsefly (Tabanus nigrovittatus).</title>
        <authorList>
            <person name="Lo W.S."/>
            <person name="Lai Y.C."/>
            <person name="Lien Y.W."/>
            <person name="Wang T.H."/>
            <person name="Kuo C.H."/>
        </authorList>
    </citation>
    <scope>NUCLEOTIDE SEQUENCE [LARGE SCALE GENOMIC DNA]</scope>
    <source>
        <strain evidence="8 9">TN-1</strain>
    </source>
</reference>
<comment type="function">
    <text evidence="6">Quinone reductase that provides resistance to thiol-specific stress caused by electrophilic quinones.</text>
</comment>
<dbReference type="PANTHER" id="PTHR43741">
    <property type="entry name" value="FMN-DEPENDENT NADH-AZOREDUCTASE 1"/>
    <property type="match status" value="1"/>
</dbReference>
<dbReference type="InterPro" id="IPR003680">
    <property type="entry name" value="Flavodoxin_fold"/>
</dbReference>
<dbReference type="GO" id="GO:0010181">
    <property type="term" value="F:FMN binding"/>
    <property type="evidence" value="ECO:0007669"/>
    <property type="project" value="UniProtKB-UniRule"/>
</dbReference>
<dbReference type="GO" id="GO:0009055">
    <property type="term" value="F:electron transfer activity"/>
    <property type="evidence" value="ECO:0007669"/>
    <property type="project" value="UniProtKB-UniRule"/>
</dbReference>
<keyword evidence="1 6" id="KW-0285">Flavoprotein</keyword>
<dbReference type="EMBL" id="CP012357">
    <property type="protein sequence ID" value="AKX34038.1"/>
    <property type="molecule type" value="Genomic_DNA"/>
</dbReference>
<feature type="domain" description="Flavodoxin-like fold" evidence="7">
    <location>
        <begin position="4"/>
        <end position="186"/>
    </location>
</feature>
<evidence type="ECO:0000256" key="5">
    <source>
        <dbReference type="ARBA" id="ARBA00048542"/>
    </source>
</evidence>
<comment type="function">
    <text evidence="6">Also exhibits azoreductase activity. Catalyzes the reductive cleavage of the azo bond in aromatic azo compounds to the corresponding amines.</text>
</comment>
<evidence type="ECO:0000256" key="1">
    <source>
        <dbReference type="ARBA" id="ARBA00022630"/>
    </source>
</evidence>
<dbReference type="Proteomes" id="UP000067476">
    <property type="component" value="Chromosome"/>
</dbReference>
<keyword evidence="9" id="KW-1185">Reference proteome</keyword>
<keyword evidence="3 6" id="KW-0560">Oxidoreductase</keyword>
<dbReference type="GO" id="GO:0016655">
    <property type="term" value="F:oxidoreductase activity, acting on NAD(P)H, quinone or similar compound as acceptor"/>
    <property type="evidence" value="ECO:0007669"/>
    <property type="project" value="InterPro"/>
</dbReference>
<dbReference type="RefSeq" id="WP_075058132.1">
    <property type="nucleotide sequence ID" value="NZ_CP012357.1"/>
</dbReference>
<evidence type="ECO:0000259" key="7">
    <source>
        <dbReference type="Pfam" id="PF02525"/>
    </source>
</evidence>
<comment type="subunit">
    <text evidence="6">Homodimer.</text>
</comment>
<protein>
    <recommendedName>
        <fullName evidence="6">FMN dependent NADH:quinone oxidoreductase</fullName>
        <ecNumber evidence="6">1.6.5.-</ecNumber>
    </recommendedName>
    <alternativeName>
        <fullName evidence="6">Azo-dye reductase</fullName>
    </alternativeName>
    <alternativeName>
        <fullName evidence="6">FMN-dependent NADH-azo compound oxidoreductase</fullName>
    </alternativeName>
    <alternativeName>
        <fullName evidence="6">FMN-dependent NADH-azoreductase</fullName>
        <ecNumber evidence="6">1.7.1.17</ecNumber>
    </alternativeName>
</protein>
<dbReference type="InterPro" id="IPR023048">
    <property type="entry name" value="NADH:quinone_OxRdtase_FMN_depd"/>
</dbReference>
<evidence type="ECO:0000256" key="4">
    <source>
        <dbReference type="ARBA" id="ARBA00023027"/>
    </source>
</evidence>
<evidence type="ECO:0000256" key="2">
    <source>
        <dbReference type="ARBA" id="ARBA00022643"/>
    </source>
</evidence>
<feature type="binding site" evidence="6">
    <location>
        <begin position="18"/>
        <end position="20"/>
    </location>
    <ligand>
        <name>FMN</name>
        <dbReference type="ChEBI" id="CHEBI:58210"/>
    </ligand>
</feature>
<comment type="cofactor">
    <cofactor evidence="6">
        <name>FMN</name>
        <dbReference type="ChEBI" id="CHEBI:58210"/>
    </cofactor>
    <text evidence="6">Binds 1 FMN per subunit.</text>
</comment>
<evidence type="ECO:0000256" key="3">
    <source>
        <dbReference type="ARBA" id="ARBA00023002"/>
    </source>
</evidence>
<organism evidence="8 9">
    <name type="scientific">Spiroplasma litorale</name>
    <dbReference type="NCBI Taxonomy" id="216942"/>
    <lineage>
        <taxon>Bacteria</taxon>
        <taxon>Bacillati</taxon>
        <taxon>Mycoplasmatota</taxon>
        <taxon>Mollicutes</taxon>
        <taxon>Entomoplasmatales</taxon>
        <taxon>Spiroplasmataceae</taxon>
        <taxon>Spiroplasma</taxon>
    </lineage>
</organism>
<keyword evidence="4 6" id="KW-0520">NAD</keyword>
<dbReference type="EC" id="1.7.1.17" evidence="6"/>
<name>A0A0K1W1J0_9MOLU</name>
<accession>A0A0K1W1J0</accession>
<comment type="caution">
    <text evidence="6">Lacks conserved residue(s) required for the propagation of feature annotation.</text>
</comment>
<dbReference type="STRING" id="216942.SLITO_v1c03850"/>
<evidence type="ECO:0000313" key="9">
    <source>
        <dbReference type="Proteomes" id="UP000067476"/>
    </source>
</evidence>
<dbReference type="InterPro" id="IPR029039">
    <property type="entry name" value="Flavoprotein-like_sf"/>
</dbReference>
<comment type="similarity">
    <text evidence="6">Belongs to the azoreductase type 1 family.</text>
</comment>
<dbReference type="EC" id="1.6.5.-" evidence="6"/>
<dbReference type="Gene3D" id="3.40.50.360">
    <property type="match status" value="1"/>
</dbReference>
<dbReference type="OrthoDB" id="9805013at2"/>
<evidence type="ECO:0000313" key="8">
    <source>
        <dbReference type="EMBL" id="AKX34038.1"/>
    </source>
</evidence>
<comment type="catalytic activity">
    <reaction evidence="6">
        <text>2 a quinone + NADH + H(+) = 2 a 1,4-benzosemiquinone + NAD(+)</text>
        <dbReference type="Rhea" id="RHEA:65952"/>
        <dbReference type="ChEBI" id="CHEBI:15378"/>
        <dbReference type="ChEBI" id="CHEBI:57540"/>
        <dbReference type="ChEBI" id="CHEBI:57945"/>
        <dbReference type="ChEBI" id="CHEBI:132124"/>
        <dbReference type="ChEBI" id="CHEBI:134225"/>
    </reaction>
</comment>
<sequence length="200" mass="22871">MKNKVLVIYGTVSPKDKSYSIELTNRFIEEYKKVNKEDEFIYLDLNNEEMAKKTLSRENFQIYFNDEDAIKYIEQLKSVDKVIISSPMNNFNVSGLIKNYLDHVLLADHSFSYKYAKKDGSVGLLNHLKVQILTTQGAPLGWYPFGNHTEFLKGTWEFVGAKVNEPILLAGTKTEPISKMDAKSAIDTIIDKISEISKNF</sequence>